<proteinExistence type="predicted"/>
<evidence type="ECO:0000259" key="2">
    <source>
        <dbReference type="Pfam" id="PF12680"/>
    </source>
</evidence>
<name>A0ABW3TS74_9MICO</name>
<accession>A0ABW3TS74</accession>
<protein>
    <submittedName>
        <fullName evidence="3">Nuclear transport factor 2 family protein</fullName>
    </submittedName>
</protein>
<keyword evidence="4" id="KW-1185">Reference proteome</keyword>
<dbReference type="SUPFAM" id="SSF54427">
    <property type="entry name" value="NTF2-like"/>
    <property type="match status" value="1"/>
</dbReference>
<reference evidence="4" key="1">
    <citation type="journal article" date="2019" name="Int. J. Syst. Evol. Microbiol.">
        <title>The Global Catalogue of Microorganisms (GCM) 10K type strain sequencing project: providing services to taxonomists for standard genome sequencing and annotation.</title>
        <authorList>
            <consortium name="The Broad Institute Genomics Platform"/>
            <consortium name="The Broad Institute Genome Sequencing Center for Infectious Disease"/>
            <person name="Wu L."/>
            <person name="Ma J."/>
        </authorList>
    </citation>
    <scope>NUCLEOTIDE SEQUENCE [LARGE SCALE GENOMIC DNA]</scope>
    <source>
        <strain evidence="4">CCUG 50213</strain>
    </source>
</reference>
<evidence type="ECO:0000313" key="4">
    <source>
        <dbReference type="Proteomes" id="UP001597181"/>
    </source>
</evidence>
<feature type="domain" description="SnoaL-like" evidence="2">
    <location>
        <begin position="1"/>
        <end position="106"/>
    </location>
</feature>
<dbReference type="Proteomes" id="UP001597181">
    <property type="component" value="Unassembled WGS sequence"/>
</dbReference>
<evidence type="ECO:0000313" key="3">
    <source>
        <dbReference type="EMBL" id="MFD1202504.1"/>
    </source>
</evidence>
<sequence length="146" mass="16272">MFDEINAGNYWAMVESLGEPFEYHFHGDHALGGRRTSVDAMNRWWARLMRLLPDARFEVLDVLVRGWPWRTRVAVRARVTGDLPGGERYENTVFQSMTLVGGRVTSVDTVCEPAPRPSSLGTANGPQLGVRLPQRNGAFEVKSGGN</sequence>
<dbReference type="RefSeq" id="WP_343960473.1">
    <property type="nucleotide sequence ID" value="NZ_BAAAKZ010000008.1"/>
</dbReference>
<organism evidence="3 4">
    <name type="scientific">Leucobacter albus</name>
    <dbReference type="NCBI Taxonomy" id="272210"/>
    <lineage>
        <taxon>Bacteria</taxon>
        <taxon>Bacillati</taxon>
        <taxon>Actinomycetota</taxon>
        <taxon>Actinomycetes</taxon>
        <taxon>Micrococcales</taxon>
        <taxon>Microbacteriaceae</taxon>
        <taxon>Leucobacter</taxon>
    </lineage>
</organism>
<dbReference type="EMBL" id="JBHTLY010000005">
    <property type="protein sequence ID" value="MFD1202504.1"/>
    <property type="molecule type" value="Genomic_DNA"/>
</dbReference>
<feature type="region of interest" description="Disordered" evidence="1">
    <location>
        <begin position="115"/>
        <end position="146"/>
    </location>
</feature>
<dbReference type="InterPro" id="IPR037401">
    <property type="entry name" value="SnoaL-like"/>
</dbReference>
<dbReference type="InterPro" id="IPR032710">
    <property type="entry name" value="NTF2-like_dom_sf"/>
</dbReference>
<gene>
    <name evidence="3" type="ORF">ACFQ3U_11430</name>
</gene>
<evidence type="ECO:0000256" key="1">
    <source>
        <dbReference type="SAM" id="MobiDB-lite"/>
    </source>
</evidence>
<comment type="caution">
    <text evidence="3">The sequence shown here is derived from an EMBL/GenBank/DDBJ whole genome shotgun (WGS) entry which is preliminary data.</text>
</comment>
<dbReference type="Gene3D" id="3.10.450.50">
    <property type="match status" value="1"/>
</dbReference>
<dbReference type="Pfam" id="PF12680">
    <property type="entry name" value="SnoaL_2"/>
    <property type="match status" value="1"/>
</dbReference>